<sequence length="84" mass="9259">MDTHPPDYMCLLVAPRGVRSQVQLVDSGGDVKKPGDSLLLSCKSISIFRNGIRQRPVTNITPEFRRLSPRTHSPLLTHPLTAAP</sequence>
<reference evidence="1" key="1">
    <citation type="submission" date="2025-08" db="UniProtKB">
        <authorList>
            <consortium name="Ensembl"/>
        </authorList>
    </citation>
    <scope>IDENTIFICATION</scope>
</reference>
<dbReference type="Proteomes" id="UP000694404">
    <property type="component" value="Unplaced"/>
</dbReference>
<keyword evidence="2" id="KW-1185">Reference proteome</keyword>
<dbReference type="GeneTree" id="ENSGT01150000288017"/>
<proteinExistence type="predicted"/>
<evidence type="ECO:0000313" key="1">
    <source>
        <dbReference type="Ensembl" id="ENSCABP00000014832.1"/>
    </source>
</evidence>
<organism evidence="1 2">
    <name type="scientific">Chelonoidis abingdonii</name>
    <name type="common">Abingdon island giant tortoise</name>
    <name type="synonym">Testudo abingdonii</name>
    <dbReference type="NCBI Taxonomy" id="106734"/>
    <lineage>
        <taxon>Eukaryota</taxon>
        <taxon>Metazoa</taxon>
        <taxon>Chordata</taxon>
        <taxon>Craniata</taxon>
        <taxon>Vertebrata</taxon>
        <taxon>Euteleostomi</taxon>
        <taxon>Archelosauria</taxon>
        <taxon>Testudinata</taxon>
        <taxon>Testudines</taxon>
        <taxon>Cryptodira</taxon>
        <taxon>Durocryptodira</taxon>
        <taxon>Testudinoidea</taxon>
        <taxon>Testudinidae</taxon>
        <taxon>Chelonoidis</taxon>
    </lineage>
</organism>
<evidence type="ECO:0000313" key="2">
    <source>
        <dbReference type="Proteomes" id="UP000694404"/>
    </source>
</evidence>
<dbReference type="InterPro" id="IPR036179">
    <property type="entry name" value="Ig-like_dom_sf"/>
</dbReference>
<dbReference type="AlphaFoldDB" id="A0A8C0GZR0"/>
<protein>
    <submittedName>
        <fullName evidence="1">Uncharacterized protein</fullName>
    </submittedName>
</protein>
<dbReference type="InterPro" id="IPR013783">
    <property type="entry name" value="Ig-like_fold"/>
</dbReference>
<dbReference type="Ensembl" id="ENSCABT00000016247.1">
    <property type="protein sequence ID" value="ENSCABP00000014832.1"/>
    <property type="gene ID" value="ENSCABG00000011079.1"/>
</dbReference>
<accession>A0A8C0GZR0</accession>
<reference evidence="1" key="2">
    <citation type="submission" date="2025-09" db="UniProtKB">
        <authorList>
            <consortium name="Ensembl"/>
        </authorList>
    </citation>
    <scope>IDENTIFICATION</scope>
</reference>
<dbReference type="SUPFAM" id="SSF48726">
    <property type="entry name" value="Immunoglobulin"/>
    <property type="match status" value="1"/>
</dbReference>
<dbReference type="Gene3D" id="2.60.40.10">
    <property type="entry name" value="Immunoglobulins"/>
    <property type="match status" value="1"/>
</dbReference>
<name>A0A8C0GZR0_CHEAB</name>